<proteinExistence type="predicted"/>
<feature type="transmembrane region" description="Helical" evidence="7">
    <location>
        <begin position="79"/>
        <end position="102"/>
    </location>
</feature>
<feature type="transmembrane region" description="Helical" evidence="7">
    <location>
        <begin position="186"/>
        <end position="210"/>
    </location>
</feature>
<organism evidence="8 9">
    <name type="scientific">Anseongella ginsenosidimutans</name>
    <dbReference type="NCBI Taxonomy" id="496056"/>
    <lineage>
        <taxon>Bacteria</taxon>
        <taxon>Pseudomonadati</taxon>
        <taxon>Bacteroidota</taxon>
        <taxon>Sphingobacteriia</taxon>
        <taxon>Sphingobacteriales</taxon>
        <taxon>Sphingobacteriaceae</taxon>
        <taxon>Anseongella</taxon>
    </lineage>
</organism>
<evidence type="ECO:0000313" key="9">
    <source>
        <dbReference type="Proteomes" id="UP000295807"/>
    </source>
</evidence>
<dbReference type="PANTHER" id="PTHR42865:SF7">
    <property type="entry name" value="PROTON_GLUTAMATE-ASPARTATE SYMPORTER"/>
    <property type="match status" value="1"/>
</dbReference>
<dbReference type="InterPro" id="IPR036458">
    <property type="entry name" value="Na:dicarbo_symporter_sf"/>
</dbReference>
<dbReference type="RefSeq" id="WP_132128019.1">
    <property type="nucleotide sequence ID" value="NZ_CP042432.1"/>
</dbReference>
<dbReference type="SUPFAM" id="SSF118215">
    <property type="entry name" value="Proton glutamate symport protein"/>
    <property type="match status" value="1"/>
</dbReference>
<protein>
    <submittedName>
        <fullName evidence="8">Na+/H+-dicarboxylate symporter</fullName>
    </submittedName>
</protein>
<evidence type="ECO:0000256" key="1">
    <source>
        <dbReference type="ARBA" id="ARBA00004651"/>
    </source>
</evidence>
<dbReference type="GO" id="GO:0006835">
    <property type="term" value="P:dicarboxylic acid transport"/>
    <property type="evidence" value="ECO:0007669"/>
    <property type="project" value="TreeGrafter"/>
</dbReference>
<evidence type="ECO:0000256" key="6">
    <source>
        <dbReference type="ARBA" id="ARBA00023136"/>
    </source>
</evidence>
<comment type="caution">
    <text evidence="8">The sequence shown here is derived from an EMBL/GenBank/DDBJ whole genome shotgun (WGS) entry which is preliminary data.</text>
</comment>
<keyword evidence="2" id="KW-0813">Transport</keyword>
<dbReference type="GO" id="GO:0015293">
    <property type="term" value="F:symporter activity"/>
    <property type="evidence" value="ECO:0007669"/>
    <property type="project" value="UniProtKB-KW"/>
</dbReference>
<keyword evidence="5 7" id="KW-1133">Transmembrane helix</keyword>
<dbReference type="InterPro" id="IPR001991">
    <property type="entry name" value="Na-dicarboxylate_symporter"/>
</dbReference>
<dbReference type="GO" id="GO:0005886">
    <property type="term" value="C:plasma membrane"/>
    <property type="evidence" value="ECO:0007669"/>
    <property type="project" value="UniProtKB-SubCell"/>
</dbReference>
<reference evidence="8 9" key="1">
    <citation type="submission" date="2019-03" db="EMBL/GenBank/DDBJ databases">
        <title>Genomic Encyclopedia of Type Strains, Phase IV (KMG-IV): sequencing the most valuable type-strain genomes for metagenomic binning, comparative biology and taxonomic classification.</title>
        <authorList>
            <person name="Goeker M."/>
        </authorList>
    </citation>
    <scope>NUCLEOTIDE SEQUENCE [LARGE SCALE GENOMIC DNA]</scope>
    <source>
        <strain evidence="8 9">DSM 21100</strain>
    </source>
</reference>
<feature type="transmembrane region" description="Helical" evidence="7">
    <location>
        <begin position="46"/>
        <end position="67"/>
    </location>
</feature>
<keyword evidence="3" id="KW-1003">Cell membrane</keyword>
<gene>
    <name evidence="8" type="ORF">EDD80_10297</name>
</gene>
<evidence type="ECO:0000256" key="2">
    <source>
        <dbReference type="ARBA" id="ARBA00022448"/>
    </source>
</evidence>
<evidence type="ECO:0000256" key="4">
    <source>
        <dbReference type="ARBA" id="ARBA00022692"/>
    </source>
</evidence>
<feature type="transmembrane region" description="Helical" evidence="7">
    <location>
        <begin position="12"/>
        <end position="34"/>
    </location>
</feature>
<dbReference type="Gene3D" id="1.10.3860.10">
    <property type="entry name" value="Sodium:dicarboxylate symporter"/>
    <property type="match status" value="1"/>
</dbReference>
<dbReference type="AlphaFoldDB" id="A0A4R3KU57"/>
<dbReference type="Proteomes" id="UP000295807">
    <property type="component" value="Unassembled WGS sequence"/>
</dbReference>
<comment type="subcellular location">
    <subcellularLocation>
        <location evidence="1">Cell membrane</location>
        <topology evidence="1">Multi-pass membrane protein</topology>
    </subcellularLocation>
</comment>
<accession>A0A4R3KU57</accession>
<evidence type="ECO:0000256" key="3">
    <source>
        <dbReference type="ARBA" id="ARBA00022475"/>
    </source>
</evidence>
<dbReference type="EMBL" id="SMAD01000002">
    <property type="protein sequence ID" value="TCS88907.1"/>
    <property type="molecule type" value="Genomic_DNA"/>
</dbReference>
<dbReference type="Pfam" id="PF00375">
    <property type="entry name" value="SDF"/>
    <property type="match status" value="1"/>
</dbReference>
<dbReference type="OrthoDB" id="9768885at2"/>
<name>A0A4R3KU57_9SPHI</name>
<keyword evidence="9" id="KW-1185">Reference proteome</keyword>
<evidence type="ECO:0000256" key="5">
    <source>
        <dbReference type="ARBA" id="ARBA00022989"/>
    </source>
</evidence>
<feature type="transmembrane region" description="Helical" evidence="7">
    <location>
        <begin position="222"/>
        <end position="242"/>
    </location>
</feature>
<sequence length="412" mass="43706">MQAASKGSIWKNYSGTIILLGAIVAGTLVGIFLPTAALSLKPVGDIFLNLIFTSVVPLIFFAVASSVIQLQGKEKAGRILLLTGLVYTVTALLAAAFAILVLEIFPLSPVEAQTSLAHEEIAPSDISSTLVRAFTVNDFSALLSKQNMLALIVFSLLTGFAVRISGEKGTPFQQFIFSGNEVMKNFLHLIMKIAPLGLGAYFAYLIASLGPQLLQAYVESTILYYSSSLVYFLGAFSLYAFFAGGFRGIKNYWKNNITPSLTALATCSSIATMPVNLEAGEKMSIRPSVNKLAIPLGAALHKEGSSLGAIIKIAVLFAILGKPFSGTETLMLALFVALLTSIVEGGIPNGGYIGEVFIITAYGFPPEFLPVVTVIATVIDPMATLLNATGDTASTMVISRIYGKNVPHEPTD</sequence>
<feature type="transmembrane region" description="Helical" evidence="7">
    <location>
        <begin position="148"/>
        <end position="166"/>
    </location>
</feature>
<keyword evidence="6 7" id="KW-0472">Membrane</keyword>
<evidence type="ECO:0000256" key="7">
    <source>
        <dbReference type="SAM" id="Phobius"/>
    </source>
</evidence>
<dbReference type="PANTHER" id="PTHR42865">
    <property type="entry name" value="PROTON/GLUTAMATE-ASPARTATE SYMPORTER"/>
    <property type="match status" value="1"/>
</dbReference>
<keyword evidence="4 7" id="KW-0812">Transmembrane</keyword>
<evidence type="ECO:0000313" key="8">
    <source>
        <dbReference type="EMBL" id="TCS88907.1"/>
    </source>
</evidence>
<dbReference type="PRINTS" id="PR00173">
    <property type="entry name" value="EDTRNSPORT"/>
</dbReference>